<gene>
    <name evidence="1" type="ORF">GCM10008938_34720</name>
</gene>
<comment type="caution">
    <text evidence="1">The sequence shown here is derived from an EMBL/GenBank/DDBJ whole genome shotgun (WGS) entry which is preliminary data.</text>
</comment>
<dbReference type="EMBL" id="BMOD01000015">
    <property type="protein sequence ID" value="GGJ45436.1"/>
    <property type="molecule type" value="Genomic_DNA"/>
</dbReference>
<dbReference type="PIRSF" id="PIRSF018957">
    <property type="entry name" value="UCP018957"/>
    <property type="match status" value="1"/>
</dbReference>
<accession>A0ABQ2D415</accession>
<keyword evidence="2" id="KW-1185">Reference proteome</keyword>
<dbReference type="InterPro" id="IPR014923">
    <property type="entry name" value="DUF1802"/>
</dbReference>
<dbReference type="Pfam" id="PF08819">
    <property type="entry name" value="DUF1802"/>
    <property type="match status" value="1"/>
</dbReference>
<organism evidence="1 2">
    <name type="scientific">Deinococcus roseus</name>
    <dbReference type="NCBI Taxonomy" id="392414"/>
    <lineage>
        <taxon>Bacteria</taxon>
        <taxon>Thermotogati</taxon>
        <taxon>Deinococcota</taxon>
        <taxon>Deinococci</taxon>
        <taxon>Deinococcales</taxon>
        <taxon>Deinococcaceae</taxon>
        <taxon>Deinococcus</taxon>
    </lineage>
</organism>
<evidence type="ECO:0008006" key="3">
    <source>
        <dbReference type="Google" id="ProtNLM"/>
    </source>
</evidence>
<dbReference type="Proteomes" id="UP000632222">
    <property type="component" value="Unassembled WGS sequence"/>
</dbReference>
<protein>
    <recommendedName>
        <fullName evidence="3">DUF1802 domain-containing protein</fullName>
    </recommendedName>
</protein>
<evidence type="ECO:0000313" key="1">
    <source>
        <dbReference type="EMBL" id="GGJ45436.1"/>
    </source>
</evidence>
<proteinExistence type="predicted"/>
<reference evidence="2" key="1">
    <citation type="journal article" date="2019" name="Int. J. Syst. Evol. Microbiol.">
        <title>The Global Catalogue of Microorganisms (GCM) 10K type strain sequencing project: providing services to taxonomists for standard genome sequencing and annotation.</title>
        <authorList>
            <consortium name="The Broad Institute Genomics Platform"/>
            <consortium name="The Broad Institute Genome Sequencing Center for Infectious Disease"/>
            <person name="Wu L."/>
            <person name="Ma J."/>
        </authorList>
    </citation>
    <scope>NUCLEOTIDE SEQUENCE [LARGE SCALE GENOMIC DNA]</scope>
    <source>
        <strain evidence="2">JCM 14370</strain>
    </source>
</reference>
<sequence length="200" mass="22987">MGKLTLLGMNLPLKVSSRYALKEWDAQVQILLAGQHAVLIRKGGIIEKNLEFEIEHRAFFLYPTHLHQNKLELKPEHHALLKENAADSEVVFSGFAEVQAVWKIENLDVALQLETFQALSQKAIERRFNYRNKPYLHVLLLKVSRLEYAFQLHETPEMMGCVSWVPLDQVHTRVASPVRSEAQLQQVFQQLVELLGQPNA</sequence>
<dbReference type="InterPro" id="IPR008307">
    <property type="entry name" value="UCP018957"/>
</dbReference>
<name>A0ABQ2D415_9DEIO</name>
<evidence type="ECO:0000313" key="2">
    <source>
        <dbReference type="Proteomes" id="UP000632222"/>
    </source>
</evidence>